<proteinExistence type="predicted"/>
<name>A0AAE0N7P9_9PEZI</name>
<evidence type="ECO:0000313" key="1">
    <source>
        <dbReference type="EMBL" id="KAK3373350.1"/>
    </source>
</evidence>
<dbReference type="SUPFAM" id="SSF53067">
    <property type="entry name" value="Actin-like ATPase domain"/>
    <property type="match status" value="2"/>
</dbReference>
<dbReference type="InterPro" id="IPR043129">
    <property type="entry name" value="ATPase_NBD"/>
</dbReference>
<dbReference type="CDD" id="cd10170">
    <property type="entry name" value="ASKHA_NBD_HSP70"/>
    <property type="match status" value="1"/>
</dbReference>
<dbReference type="AlphaFoldDB" id="A0AAE0N7P9"/>
<gene>
    <name evidence="1" type="ORF">B0T24DRAFT_575760</name>
</gene>
<dbReference type="Proteomes" id="UP001287356">
    <property type="component" value="Unassembled WGS sequence"/>
</dbReference>
<dbReference type="PANTHER" id="PTHR14187">
    <property type="entry name" value="ALPHA KINASE/ELONGATION FACTOR 2 KINASE"/>
    <property type="match status" value="1"/>
</dbReference>
<evidence type="ECO:0000313" key="2">
    <source>
        <dbReference type="Proteomes" id="UP001287356"/>
    </source>
</evidence>
<reference evidence="1" key="2">
    <citation type="submission" date="2023-06" db="EMBL/GenBank/DDBJ databases">
        <authorList>
            <consortium name="Lawrence Berkeley National Laboratory"/>
            <person name="Haridas S."/>
            <person name="Hensen N."/>
            <person name="Bonometti L."/>
            <person name="Westerberg I."/>
            <person name="Brannstrom I.O."/>
            <person name="Guillou S."/>
            <person name="Cros-Aarteil S."/>
            <person name="Calhoun S."/>
            <person name="Kuo A."/>
            <person name="Mondo S."/>
            <person name="Pangilinan J."/>
            <person name="Riley R."/>
            <person name="Labutti K."/>
            <person name="Andreopoulos B."/>
            <person name="Lipzen A."/>
            <person name="Chen C."/>
            <person name="Yanf M."/>
            <person name="Daum C."/>
            <person name="Ng V."/>
            <person name="Clum A."/>
            <person name="Steindorff A."/>
            <person name="Ohm R."/>
            <person name="Martin F."/>
            <person name="Silar P."/>
            <person name="Natvig D."/>
            <person name="Lalanne C."/>
            <person name="Gautier V."/>
            <person name="Ament-Velasquez S.L."/>
            <person name="Kruys A."/>
            <person name="Hutchinson M.I."/>
            <person name="Powell A.J."/>
            <person name="Barry K."/>
            <person name="Miller A.N."/>
            <person name="Grigoriev I.V."/>
            <person name="Debuchy R."/>
            <person name="Gladieux P."/>
            <person name="Thoren M.H."/>
            <person name="Johannesson H."/>
        </authorList>
    </citation>
    <scope>NUCLEOTIDE SEQUENCE</scope>
    <source>
        <strain evidence="1">CBS 958.72</strain>
    </source>
</reference>
<keyword evidence="2" id="KW-1185">Reference proteome</keyword>
<evidence type="ECO:0008006" key="3">
    <source>
        <dbReference type="Google" id="ProtNLM"/>
    </source>
</evidence>
<comment type="caution">
    <text evidence="1">The sequence shown here is derived from an EMBL/GenBank/DDBJ whole genome shotgun (WGS) entry which is preliminary data.</text>
</comment>
<sequence length="622" mass="70086">MSWQNQVLASRPKNRHGSDDEDEVMVIGIDFGTTFSGAAWATAADLKSNQVNLITDWPGTDEEDAKAPTELFYEDDKVLWGYEIPTDADPVRWFKLLLLKDEDLDKNLRSSESLLRARRMLRENGKTAIDLISDYLRLLWQHILESIHKVYGEPVVDAMPFHVVLTVPAIWKNYARQGMQRAAKAAGILDRRPAGPTKLSFAPEPEAAAMSTFCEPNCKAKPGEVYVICDAGGGTVDLISYKIDRVDPIAMEEAVVGTGGLYGGIFVDEAFESMCKARLGRRWDHLSKAGIKEIMKGDWEQIIKTRFKPGNANKEYIVRIPVEAFANSSLDDTSRKPFIKYGCIHFSRQVTQNNSRCDDIQKAFAQAFEGIKRLITAQINEVKSQRLAVSKIILVGGLGSSPYLYECLKQKYARSNITVVQPGGIRPRAAICIGAVIKGFLEDRGREDRGREDGANALIRVSSTISRANIGAVSNWPFDPEVHDIRDKFFDNRENEWKAKGQMDWFIKRGDNVATNEPVSHSFYQLFRRSEYTRKFTRELYQCDNQEPPSRFGPQMKKLCKITVNLNVPYSQLEDYTNPVTGQRLKRLVYDLELRPSGASAEFAVVVNGERLGAKNIDMAFL</sequence>
<accession>A0AAE0N7P9</accession>
<dbReference type="PANTHER" id="PTHR14187:SF5">
    <property type="entry name" value="HEAT SHOCK 70 KDA PROTEIN 12A"/>
    <property type="match status" value="1"/>
</dbReference>
<organism evidence="1 2">
    <name type="scientific">Lasiosphaeria ovina</name>
    <dbReference type="NCBI Taxonomy" id="92902"/>
    <lineage>
        <taxon>Eukaryota</taxon>
        <taxon>Fungi</taxon>
        <taxon>Dikarya</taxon>
        <taxon>Ascomycota</taxon>
        <taxon>Pezizomycotina</taxon>
        <taxon>Sordariomycetes</taxon>
        <taxon>Sordariomycetidae</taxon>
        <taxon>Sordariales</taxon>
        <taxon>Lasiosphaeriaceae</taxon>
        <taxon>Lasiosphaeria</taxon>
    </lineage>
</organism>
<dbReference type="Gene3D" id="3.30.420.40">
    <property type="match status" value="1"/>
</dbReference>
<protein>
    <recommendedName>
        <fullName evidence="3">Hsp70 family chaperone</fullName>
    </recommendedName>
</protein>
<dbReference type="EMBL" id="JAULSN010000004">
    <property type="protein sequence ID" value="KAK3373350.1"/>
    <property type="molecule type" value="Genomic_DNA"/>
</dbReference>
<reference evidence="1" key="1">
    <citation type="journal article" date="2023" name="Mol. Phylogenet. Evol.">
        <title>Genome-scale phylogeny and comparative genomics of the fungal order Sordariales.</title>
        <authorList>
            <person name="Hensen N."/>
            <person name="Bonometti L."/>
            <person name="Westerberg I."/>
            <person name="Brannstrom I.O."/>
            <person name="Guillou S."/>
            <person name="Cros-Aarteil S."/>
            <person name="Calhoun S."/>
            <person name="Haridas S."/>
            <person name="Kuo A."/>
            <person name="Mondo S."/>
            <person name="Pangilinan J."/>
            <person name="Riley R."/>
            <person name="LaButti K."/>
            <person name="Andreopoulos B."/>
            <person name="Lipzen A."/>
            <person name="Chen C."/>
            <person name="Yan M."/>
            <person name="Daum C."/>
            <person name="Ng V."/>
            <person name="Clum A."/>
            <person name="Steindorff A."/>
            <person name="Ohm R.A."/>
            <person name="Martin F."/>
            <person name="Silar P."/>
            <person name="Natvig D.O."/>
            <person name="Lalanne C."/>
            <person name="Gautier V."/>
            <person name="Ament-Velasquez S.L."/>
            <person name="Kruys A."/>
            <person name="Hutchinson M.I."/>
            <person name="Powell A.J."/>
            <person name="Barry K."/>
            <person name="Miller A.N."/>
            <person name="Grigoriev I.V."/>
            <person name="Debuchy R."/>
            <person name="Gladieux P."/>
            <person name="Hiltunen Thoren M."/>
            <person name="Johannesson H."/>
        </authorList>
    </citation>
    <scope>NUCLEOTIDE SEQUENCE</scope>
    <source>
        <strain evidence="1">CBS 958.72</strain>
    </source>
</reference>